<keyword evidence="2" id="KW-1185">Reference proteome</keyword>
<gene>
    <name evidence="1" type="ordered locus">RD1_0681</name>
</gene>
<dbReference type="HOGENOM" id="CLU_3391116_0_0_5"/>
<dbReference type="Proteomes" id="UP000007029">
    <property type="component" value="Chromosome"/>
</dbReference>
<dbReference type="STRING" id="375451.RD1_0681"/>
<protein>
    <submittedName>
        <fullName evidence="1">Uncharacterized protein</fullName>
    </submittedName>
</protein>
<accession>Q16CB5</accession>
<reference evidence="1 2" key="1">
    <citation type="journal article" date="2007" name="J. Bacteriol.">
        <title>The complete genome sequence of Roseobacter denitrificans reveals a mixotrophic rather than photosynthetic metabolism.</title>
        <authorList>
            <person name="Swingley W.D."/>
            <person name="Sadekar S."/>
            <person name="Mastrian S.D."/>
            <person name="Matthies H.J."/>
            <person name="Hao J."/>
            <person name="Ramos H."/>
            <person name="Acharya C.R."/>
            <person name="Conrad A.L."/>
            <person name="Taylor H.L."/>
            <person name="Dejesa L.C."/>
            <person name="Shah M.K."/>
            <person name="O'huallachain M.E."/>
            <person name="Lince M.T."/>
            <person name="Blankenship R.E."/>
            <person name="Beatty J.T."/>
            <person name="Touchman J.W."/>
        </authorList>
    </citation>
    <scope>NUCLEOTIDE SEQUENCE [LARGE SCALE GENOMIC DNA]</scope>
    <source>
        <strain evidence="2">ATCC 33942 / OCh 114</strain>
    </source>
</reference>
<name>Q16CB5_ROSDO</name>
<evidence type="ECO:0000313" key="1">
    <source>
        <dbReference type="EMBL" id="ABG30378.1"/>
    </source>
</evidence>
<dbReference type="EMBL" id="CP000362">
    <property type="protein sequence ID" value="ABG30378.1"/>
    <property type="molecule type" value="Genomic_DNA"/>
</dbReference>
<organism evidence="1 2">
    <name type="scientific">Roseobacter denitrificans (strain ATCC 33942 / OCh 114)</name>
    <name type="common">Erythrobacter sp. (strain OCh 114)</name>
    <name type="synonym">Roseobacter denitrificans</name>
    <dbReference type="NCBI Taxonomy" id="375451"/>
    <lineage>
        <taxon>Bacteria</taxon>
        <taxon>Pseudomonadati</taxon>
        <taxon>Pseudomonadota</taxon>
        <taxon>Alphaproteobacteria</taxon>
        <taxon>Rhodobacterales</taxon>
        <taxon>Roseobacteraceae</taxon>
        <taxon>Roseobacter</taxon>
    </lineage>
</organism>
<proteinExistence type="predicted"/>
<dbReference type="AlphaFoldDB" id="Q16CB5"/>
<evidence type="ECO:0000313" key="2">
    <source>
        <dbReference type="Proteomes" id="UP000007029"/>
    </source>
</evidence>
<sequence length="32" mass="3770">MLLLSRRWPLILNTLAERYAGLTIPAIEFSYF</sequence>
<dbReference type="KEGG" id="rde:RD1_0681"/>